<keyword evidence="12" id="KW-1185">Reference proteome</keyword>
<keyword evidence="7" id="KW-0406">Ion transport</keyword>
<keyword evidence="6 10" id="KW-1133">Transmembrane helix</keyword>
<dbReference type="GO" id="GO:0006811">
    <property type="term" value="P:monoatomic ion transport"/>
    <property type="evidence" value="ECO:0007669"/>
    <property type="project" value="UniProtKB-KW"/>
</dbReference>
<evidence type="ECO:0000256" key="10">
    <source>
        <dbReference type="SAM" id="Phobius"/>
    </source>
</evidence>
<gene>
    <name evidence="11" type="ORF">DC28_14030</name>
</gene>
<feature type="transmembrane region" description="Helical" evidence="10">
    <location>
        <begin position="361"/>
        <end position="382"/>
    </location>
</feature>
<feature type="transmembrane region" description="Helical" evidence="10">
    <location>
        <begin position="12"/>
        <end position="37"/>
    </location>
</feature>
<evidence type="ECO:0000256" key="3">
    <source>
        <dbReference type="ARBA" id="ARBA00022449"/>
    </source>
</evidence>
<evidence type="ECO:0000313" key="11">
    <source>
        <dbReference type="EMBL" id="KGE71031.1"/>
    </source>
</evidence>
<evidence type="ECO:0000256" key="1">
    <source>
        <dbReference type="ARBA" id="ARBA00004651"/>
    </source>
</evidence>
<evidence type="ECO:0000256" key="4">
    <source>
        <dbReference type="ARBA" id="ARBA00022475"/>
    </source>
</evidence>
<dbReference type="InterPro" id="IPR050222">
    <property type="entry name" value="MATE_MdtK"/>
</dbReference>
<evidence type="ECO:0000256" key="7">
    <source>
        <dbReference type="ARBA" id="ARBA00023065"/>
    </source>
</evidence>
<keyword evidence="4" id="KW-1003">Cell membrane</keyword>
<dbReference type="eggNOG" id="COG0534">
    <property type="taxonomic scope" value="Bacteria"/>
</dbReference>
<evidence type="ECO:0000313" key="12">
    <source>
        <dbReference type="Proteomes" id="UP000029692"/>
    </source>
</evidence>
<reference evidence="11 12" key="1">
    <citation type="submission" date="2014-05" db="EMBL/GenBank/DDBJ databases">
        <title>De novo Genome Sequence of Spirocheata sp.</title>
        <authorList>
            <person name="Shivani Y."/>
            <person name="Subhash Y."/>
            <person name="Tushar L."/>
            <person name="Sasikala C."/>
            <person name="Ramana C.V."/>
        </authorList>
    </citation>
    <scope>NUCLEOTIDE SEQUENCE [LARGE SCALE GENOMIC DNA]</scope>
    <source>
        <strain evidence="11 12">JC230</strain>
    </source>
</reference>
<comment type="subcellular location">
    <subcellularLocation>
        <location evidence="1">Cell membrane</location>
        <topology evidence="1">Multi-pass membrane protein</topology>
    </subcellularLocation>
</comment>
<dbReference type="GO" id="GO:0042910">
    <property type="term" value="F:xenobiotic transmembrane transporter activity"/>
    <property type="evidence" value="ECO:0007669"/>
    <property type="project" value="InterPro"/>
</dbReference>
<organism evidence="11 12">
    <name type="scientific">Spirochaeta lutea</name>
    <dbReference type="NCBI Taxonomy" id="1480694"/>
    <lineage>
        <taxon>Bacteria</taxon>
        <taxon>Pseudomonadati</taxon>
        <taxon>Spirochaetota</taxon>
        <taxon>Spirochaetia</taxon>
        <taxon>Spirochaetales</taxon>
        <taxon>Spirochaetaceae</taxon>
        <taxon>Spirochaeta</taxon>
    </lineage>
</organism>
<accession>A0A098QTW3</accession>
<dbReference type="PANTHER" id="PTHR43298">
    <property type="entry name" value="MULTIDRUG RESISTANCE PROTEIN NORM-RELATED"/>
    <property type="match status" value="1"/>
</dbReference>
<keyword evidence="3" id="KW-0050">Antiport</keyword>
<protein>
    <recommendedName>
        <fullName evidence="9">Multidrug-efflux transporter</fullName>
    </recommendedName>
</protein>
<feature type="transmembrane region" description="Helical" evidence="10">
    <location>
        <begin position="92"/>
        <end position="116"/>
    </location>
</feature>
<feature type="transmembrane region" description="Helical" evidence="10">
    <location>
        <begin position="136"/>
        <end position="153"/>
    </location>
</feature>
<name>A0A098QTW3_9SPIO</name>
<dbReference type="InterPro" id="IPR048279">
    <property type="entry name" value="MdtK-like"/>
</dbReference>
<proteinExistence type="predicted"/>
<dbReference type="NCBIfam" id="TIGR00797">
    <property type="entry name" value="matE"/>
    <property type="match status" value="1"/>
</dbReference>
<evidence type="ECO:0000256" key="2">
    <source>
        <dbReference type="ARBA" id="ARBA00022448"/>
    </source>
</evidence>
<comment type="caution">
    <text evidence="11">The sequence shown here is derived from an EMBL/GenBank/DDBJ whole genome shotgun (WGS) entry which is preliminary data.</text>
</comment>
<dbReference type="GO" id="GO:0015297">
    <property type="term" value="F:antiporter activity"/>
    <property type="evidence" value="ECO:0007669"/>
    <property type="project" value="UniProtKB-KW"/>
</dbReference>
<evidence type="ECO:0000256" key="5">
    <source>
        <dbReference type="ARBA" id="ARBA00022692"/>
    </source>
</evidence>
<evidence type="ECO:0000256" key="6">
    <source>
        <dbReference type="ARBA" id="ARBA00022989"/>
    </source>
</evidence>
<dbReference type="EMBL" id="JNUP01000071">
    <property type="protein sequence ID" value="KGE71031.1"/>
    <property type="molecule type" value="Genomic_DNA"/>
</dbReference>
<dbReference type="AlphaFoldDB" id="A0A098QTW3"/>
<feature type="transmembrane region" description="Helical" evidence="10">
    <location>
        <begin position="419"/>
        <end position="441"/>
    </location>
</feature>
<sequence length="468" mass="49987">MSTTSPPPPRTALYRQLLGLSLPIMAGNFLHTLYNLADTYFLGRLGSAEVSAPGVSFNLLFLLIVLGNGFSSAGLTLIAQARGRADRENQEFYLGQLVSIMALGSLAVALPVYLLLPLLLNLLQVPGDVLPLVHTYLGIMLLGLPLTFLYNAFQSTMQALGDSLTPFIIQGITVLLNIALDWLFIFGGGPFPAWGVAGAAGATILSQGLAVAAGFFILIRGVRGISLHARHLIPRPRALSTLARIGLPAAAGQSGSALGFNVLQGIVNSLGTPVIAAFSIGNRIINLFMLPAMGMSQGATVIIAEKLGARNKDEARTVLRQAVITIFIFITIGMTYTFFRGDLFVGFFVSDPRVERLGTDLFRIVSPSVILFSLFTVVTAAFQGSGDTKPIMALNILRLWGLRVPLAWALVVLGQTGPIGIWISMFISNLGVALLGFILLAKRPWMDYGLQLSHQGDSNAPTLPNSRS</sequence>
<dbReference type="Pfam" id="PF01554">
    <property type="entry name" value="MatE"/>
    <property type="match status" value="2"/>
</dbReference>
<feature type="transmembrane region" description="Helical" evidence="10">
    <location>
        <begin position="322"/>
        <end position="341"/>
    </location>
</feature>
<feature type="transmembrane region" description="Helical" evidence="10">
    <location>
        <begin position="165"/>
        <end position="185"/>
    </location>
</feature>
<evidence type="ECO:0000256" key="8">
    <source>
        <dbReference type="ARBA" id="ARBA00023136"/>
    </source>
</evidence>
<dbReference type="PIRSF" id="PIRSF006603">
    <property type="entry name" value="DinF"/>
    <property type="match status" value="1"/>
</dbReference>
<keyword evidence="8 10" id="KW-0472">Membrane</keyword>
<keyword evidence="5 10" id="KW-0812">Transmembrane</keyword>
<dbReference type="Proteomes" id="UP000029692">
    <property type="component" value="Unassembled WGS sequence"/>
</dbReference>
<keyword evidence="2" id="KW-0813">Transport</keyword>
<dbReference type="STRING" id="1480694.DC28_14030"/>
<feature type="transmembrane region" description="Helical" evidence="10">
    <location>
        <begin position="57"/>
        <end position="80"/>
    </location>
</feature>
<dbReference type="PANTHER" id="PTHR43298:SF2">
    <property type="entry name" value="FMN_FAD EXPORTER YEEO-RELATED"/>
    <property type="match status" value="1"/>
</dbReference>
<feature type="transmembrane region" description="Helical" evidence="10">
    <location>
        <begin position="191"/>
        <end position="219"/>
    </location>
</feature>
<dbReference type="InterPro" id="IPR002528">
    <property type="entry name" value="MATE_fam"/>
</dbReference>
<evidence type="ECO:0000256" key="9">
    <source>
        <dbReference type="ARBA" id="ARBA00031636"/>
    </source>
</evidence>
<dbReference type="GO" id="GO:0005886">
    <property type="term" value="C:plasma membrane"/>
    <property type="evidence" value="ECO:0007669"/>
    <property type="project" value="UniProtKB-SubCell"/>
</dbReference>
<dbReference type="RefSeq" id="WP_162180245.1">
    <property type="nucleotide sequence ID" value="NZ_JNUP01000071.1"/>
</dbReference>